<dbReference type="AlphaFoldDB" id="A0A074W1A2"/>
<proteinExistence type="predicted"/>
<accession>A0A074W1A2</accession>
<sequence>IMLSIAVLSSLLSLASAAAIRDPQQPLSQDGLNPALDHVDQAGFVRFPIEAMSDTMFRLHHHAARAFLGDQSYVVLREGEIWKRRSEIWEYLEKHNLDCQEWLDAEMEPSHKSGRKIFMPSGRIFDIDPRRVPEDVIAALQNLSDQEFENSRELRREKFCNATEFDGRDSNMSSDDDANEGQATLDQSWMVRIPSEYMQYQISKVEMDNMWKEQDEEDKKVILAGELSVRNVEMPDLSKCKKVRDM</sequence>
<evidence type="ECO:0000313" key="3">
    <source>
        <dbReference type="Proteomes" id="UP000030672"/>
    </source>
</evidence>
<organism evidence="2 3">
    <name type="scientific">Aureobasidium melanogenum (strain CBS 110374)</name>
    <name type="common">Aureobasidium pullulans var. melanogenum</name>
    <dbReference type="NCBI Taxonomy" id="1043003"/>
    <lineage>
        <taxon>Eukaryota</taxon>
        <taxon>Fungi</taxon>
        <taxon>Dikarya</taxon>
        <taxon>Ascomycota</taxon>
        <taxon>Pezizomycotina</taxon>
        <taxon>Dothideomycetes</taxon>
        <taxon>Dothideomycetidae</taxon>
        <taxon>Dothideales</taxon>
        <taxon>Saccotheciaceae</taxon>
        <taxon>Aureobasidium</taxon>
    </lineage>
</organism>
<dbReference type="GeneID" id="63914516"/>
<keyword evidence="1" id="KW-0732">Signal</keyword>
<dbReference type="HOGENOM" id="CLU_1089830_0_0_1"/>
<dbReference type="Proteomes" id="UP000030672">
    <property type="component" value="Unassembled WGS sequence"/>
</dbReference>
<protein>
    <submittedName>
        <fullName evidence="2">Uncharacterized protein</fullName>
    </submittedName>
</protein>
<dbReference type="RefSeq" id="XP_040880700.1">
    <property type="nucleotide sequence ID" value="XM_041021143.1"/>
</dbReference>
<dbReference type="EMBL" id="KL584830">
    <property type="protein sequence ID" value="KEQ63677.1"/>
    <property type="molecule type" value="Genomic_DNA"/>
</dbReference>
<feature type="chain" id="PRO_5001701060" evidence="1">
    <location>
        <begin position="18"/>
        <end position="246"/>
    </location>
</feature>
<evidence type="ECO:0000256" key="1">
    <source>
        <dbReference type="SAM" id="SignalP"/>
    </source>
</evidence>
<feature type="non-terminal residue" evidence="2">
    <location>
        <position position="1"/>
    </location>
</feature>
<evidence type="ECO:0000313" key="2">
    <source>
        <dbReference type="EMBL" id="KEQ63677.1"/>
    </source>
</evidence>
<gene>
    <name evidence="2" type="ORF">M437DRAFT_45788</name>
</gene>
<keyword evidence="3" id="KW-1185">Reference proteome</keyword>
<feature type="signal peptide" evidence="1">
    <location>
        <begin position="1"/>
        <end position="17"/>
    </location>
</feature>
<reference evidence="2 3" key="1">
    <citation type="journal article" date="2014" name="BMC Genomics">
        <title>Genome sequencing of four Aureobasidium pullulans varieties: biotechnological potential, stress tolerance, and description of new species.</title>
        <authorList>
            <person name="Gostin Ar C."/>
            <person name="Ohm R.A."/>
            <person name="Kogej T."/>
            <person name="Sonjak S."/>
            <person name="Turk M."/>
            <person name="Zajc J."/>
            <person name="Zalar P."/>
            <person name="Grube M."/>
            <person name="Sun H."/>
            <person name="Han J."/>
            <person name="Sharma A."/>
            <person name="Chiniquy J."/>
            <person name="Ngan C.Y."/>
            <person name="Lipzen A."/>
            <person name="Barry K."/>
            <person name="Grigoriev I.V."/>
            <person name="Gunde-Cimerman N."/>
        </authorList>
    </citation>
    <scope>NUCLEOTIDE SEQUENCE [LARGE SCALE GENOMIC DNA]</scope>
    <source>
        <strain evidence="2 3">CBS 110374</strain>
    </source>
</reference>
<name>A0A074W1A2_AURM1</name>